<reference evidence="1 2" key="1">
    <citation type="submission" date="2015-04" db="EMBL/GenBank/DDBJ databases">
        <title>Complete genome of flavobacterium.</title>
        <authorList>
            <person name="Kwon Y.M."/>
            <person name="Kim S.-J."/>
        </authorList>
    </citation>
    <scope>NUCLEOTIDE SEQUENCE [LARGE SCALE GENOMIC DNA]</scope>
    <source>
        <strain evidence="1 2">DK169</strain>
    </source>
</reference>
<dbReference type="InterPro" id="IPR014917">
    <property type="entry name" value="DUF1800"/>
</dbReference>
<dbReference type="OrthoDB" id="9772295at2"/>
<evidence type="ECO:0000313" key="2">
    <source>
        <dbReference type="Proteomes" id="UP000050827"/>
    </source>
</evidence>
<dbReference type="AlphaFoldDB" id="A0A0Q0XL67"/>
<accession>A0A0Q0XL67</accession>
<dbReference type="Proteomes" id="UP000050827">
    <property type="component" value="Unassembled WGS sequence"/>
</dbReference>
<sequence>MELQELFHLYKRAGFGISLKKAKEKSSKKREDIIKDLFQSSKKTTLLEVSVDEIKDLVKKSSGKISKETRDEIRKLSRQKLLDFNREWIYRMADTNEQLRERMTLFWANHFVVRGRNIVYYQSFNNTLRKHALGNFRDFVVAVAKGASMLNYLNNQQNLKKKPNENFARELMELFTLGEGQYSEKDIKEAARAFTGWRHNFKGDFAFREKIHDFESKTFMGKTGNFDGEDIVDIILEQPQCAYFISKKIYTYFVSHEVNEDHVEEMADIFRVNYDISEVMRHVFMSKWFYDKSIMGTKIKSPTDVLVGMMRIVPYKFKKTRELVYVQKLLGQDLLNPPNVAGWSGGKKWIDSNTMMVRLKLPSVLLSDGIISFDVKGEFEDSLTEFNKKKNVGRRLDVESDWNFFENEYKKSSHAELASVVLGANLQEEAKSFMDSLEKESKAEYCIQLMSIPEFQLC</sequence>
<comment type="caution">
    <text evidence="1">The sequence shown here is derived from an EMBL/GenBank/DDBJ whole genome shotgun (WGS) entry which is preliminary data.</text>
</comment>
<organism evidence="1 2">
    <name type="scientific">Flagellimonas eckloniae</name>
    <dbReference type="NCBI Taxonomy" id="346185"/>
    <lineage>
        <taxon>Bacteria</taxon>
        <taxon>Pseudomonadati</taxon>
        <taxon>Bacteroidota</taxon>
        <taxon>Flavobacteriia</taxon>
        <taxon>Flavobacteriales</taxon>
        <taxon>Flavobacteriaceae</taxon>
        <taxon>Flagellimonas</taxon>
    </lineage>
</organism>
<evidence type="ECO:0000313" key="1">
    <source>
        <dbReference type="EMBL" id="KQC31649.1"/>
    </source>
</evidence>
<keyword evidence="2" id="KW-1185">Reference proteome</keyword>
<gene>
    <name evidence="1" type="ORF">AAY42_07035</name>
</gene>
<dbReference type="STRING" id="346185.AAY42_07035"/>
<dbReference type="Pfam" id="PF08811">
    <property type="entry name" value="DUF1800"/>
    <property type="match status" value="1"/>
</dbReference>
<proteinExistence type="predicted"/>
<dbReference type="EMBL" id="LCTZ01000002">
    <property type="protein sequence ID" value="KQC31649.1"/>
    <property type="molecule type" value="Genomic_DNA"/>
</dbReference>
<dbReference type="RefSeq" id="WP_055397759.1">
    <property type="nucleotide sequence ID" value="NZ_LCTZ01000002.1"/>
</dbReference>
<dbReference type="PATRIC" id="fig|1547436.3.peg.1451"/>
<name>A0A0Q0XL67_9FLAO</name>
<protein>
    <submittedName>
        <fullName evidence="1">Uncharacterized protein</fullName>
    </submittedName>
</protein>